<evidence type="ECO:0000313" key="1">
    <source>
        <dbReference type="EMBL" id="CCE34759.1"/>
    </source>
</evidence>
<dbReference type="EMBL" id="CAGA01000111">
    <property type="protein sequence ID" value="CCE34759.1"/>
    <property type="molecule type" value="Genomic_DNA"/>
</dbReference>
<dbReference type="Proteomes" id="UP000016801">
    <property type="component" value="Unassembled WGS sequence"/>
</dbReference>
<reference evidence="1 2" key="1">
    <citation type="journal article" date="2013" name="PLoS Genet.">
        <title>Plant-symbiotic fungi as chemical engineers: Multi-genome analysis of the Clavicipitaceae reveals dynamics of alkaloid loci.</title>
        <authorList>
            <person name="Schardl C.L."/>
            <person name="Young C.A."/>
            <person name="Hesse U."/>
            <person name="Amyotte S.G."/>
            <person name="Andreeva K."/>
            <person name="Calie P.J."/>
            <person name="Fleetwood D.J."/>
            <person name="Haws D.C."/>
            <person name="Moore N."/>
            <person name="Oeser B."/>
            <person name="Panaccione D.G."/>
            <person name="Schweri K.K."/>
            <person name="Voisey C.R."/>
            <person name="Farman M.L."/>
            <person name="Jaromczyk J.W."/>
            <person name="Roe B.A."/>
            <person name="O'Sullivan D.M."/>
            <person name="Scott B."/>
            <person name="Tudzynski P."/>
            <person name="An Z."/>
            <person name="Arnaoudova E.G."/>
            <person name="Bullock C.T."/>
            <person name="Charlton N.D."/>
            <person name="Chen L."/>
            <person name="Cox M."/>
            <person name="Dinkins R.D."/>
            <person name="Florea S."/>
            <person name="Glenn A.E."/>
            <person name="Gordon A."/>
            <person name="Gueldener U."/>
            <person name="Harris D.R."/>
            <person name="Hollin W."/>
            <person name="Jaromczyk J."/>
            <person name="Johnson R.D."/>
            <person name="Khan A.K."/>
            <person name="Leistner E."/>
            <person name="Leuchtmann A."/>
            <person name="Li C."/>
            <person name="Liu J."/>
            <person name="Liu J."/>
            <person name="Liu M."/>
            <person name="Mace W."/>
            <person name="Machado C."/>
            <person name="Nagabhyru P."/>
            <person name="Pan J."/>
            <person name="Schmid J."/>
            <person name="Sugawara K."/>
            <person name="Steiner U."/>
            <person name="Takach J.E."/>
            <person name="Tanaka E."/>
            <person name="Webb J.S."/>
            <person name="Wilson E.V."/>
            <person name="Wiseman J.L."/>
            <person name="Yoshida R."/>
            <person name="Zeng Z."/>
        </authorList>
    </citation>
    <scope>NUCLEOTIDE SEQUENCE [LARGE SCALE GENOMIC DNA]</scope>
    <source>
        <strain evidence="1 2">20.1</strain>
    </source>
</reference>
<gene>
    <name evidence="1" type="ORF">CPUR_08695</name>
</gene>
<organism evidence="1 2">
    <name type="scientific">Claviceps purpurea (strain 20.1)</name>
    <name type="common">Ergot fungus</name>
    <name type="synonym">Sphacelia segetum</name>
    <dbReference type="NCBI Taxonomy" id="1111077"/>
    <lineage>
        <taxon>Eukaryota</taxon>
        <taxon>Fungi</taxon>
        <taxon>Dikarya</taxon>
        <taxon>Ascomycota</taxon>
        <taxon>Pezizomycotina</taxon>
        <taxon>Sordariomycetes</taxon>
        <taxon>Hypocreomycetidae</taxon>
        <taxon>Hypocreales</taxon>
        <taxon>Clavicipitaceae</taxon>
        <taxon>Claviceps</taxon>
    </lineage>
</organism>
<proteinExistence type="predicted"/>
<evidence type="ECO:0000313" key="2">
    <source>
        <dbReference type="Proteomes" id="UP000016801"/>
    </source>
</evidence>
<dbReference type="AlphaFoldDB" id="M1WIM9"/>
<name>M1WIM9_CLAP2</name>
<keyword evidence="2" id="KW-1185">Reference proteome</keyword>
<comment type="caution">
    <text evidence="1">The sequence shown here is derived from an EMBL/GenBank/DDBJ whole genome shotgun (WGS) entry which is preliminary data.</text>
</comment>
<accession>M1WIM9</accession>
<dbReference type="HOGENOM" id="CLU_3417232_0_0_1"/>
<sequence length="26" mass="2696">MAPKAPEAPKNLKKKQAALALYGVGT</sequence>
<dbReference type="VEuPathDB" id="FungiDB:CPUR_08695"/>
<protein>
    <submittedName>
        <fullName evidence="1">Uncharacterized protein</fullName>
    </submittedName>
</protein>